<organism evidence="4 5">
    <name type="scientific">Cnephaeus nilssonii</name>
    <name type="common">Northern bat</name>
    <name type="synonym">Eptesicus nilssonii</name>
    <dbReference type="NCBI Taxonomy" id="3371016"/>
    <lineage>
        <taxon>Eukaryota</taxon>
        <taxon>Metazoa</taxon>
        <taxon>Chordata</taxon>
        <taxon>Craniata</taxon>
        <taxon>Vertebrata</taxon>
        <taxon>Euteleostomi</taxon>
        <taxon>Mammalia</taxon>
        <taxon>Eutheria</taxon>
        <taxon>Laurasiatheria</taxon>
        <taxon>Chiroptera</taxon>
        <taxon>Yangochiroptera</taxon>
        <taxon>Vespertilionidae</taxon>
        <taxon>Cnephaeus</taxon>
    </lineage>
</organism>
<dbReference type="GO" id="GO:0015935">
    <property type="term" value="C:small ribosomal subunit"/>
    <property type="evidence" value="ECO:0007669"/>
    <property type="project" value="InterPro"/>
</dbReference>
<dbReference type="AlphaFoldDB" id="A0AA40LMK2"/>
<dbReference type="PANTHER" id="PTHR11489">
    <property type="entry name" value="40S RIBOSOMAL PROTEIN SA"/>
    <property type="match status" value="1"/>
</dbReference>
<evidence type="ECO:0000256" key="1">
    <source>
        <dbReference type="ARBA" id="ARBA00022980"/>
    </source>
</evidence>
<dbReference type="InterPro" id="IPR005707">
    <property type="entry name" value="Ribosomal_uS2_euk/arc"/>
</dbReference>
<dbReference type="Proteomes" id="UP001177744">
    <property type="component" value="Unassembled WGS sequence"/>
</dbReference>
<dbReference type="Gene3D" id="3.40.50.10490">
    <property type="entry name" value="Glucose-6-phosphate isomerase like protein, domain 1"/>
    <property type="match status" value="1"/>
</dbReference>
<accession>A0AA40LMK2</accession>
<evidence type="ECO:0000256" key="3">
    <source>
        <dbReference type="SAM" id="MobiDB-lite"/>
    </source>
</evidence>
<dbReference type="GO" id="GO:0003735">
    <property type="term" value="F:structural constituent of ribosome"/>
    <property type="evidence" value="ECO:0007669"/>
    <property type="project" value="InterPro"/>
</dbReference>
<sequence>MDPDPMDGIWHCPPRVPGPRWTASGAARQASPAPMDLDPQGWAMALPAPPAYTNLPAIFDGLSAQGKDGRSEKATDVLLDDLLDEAGAVRKARVPDARGKPVPAAGIQTVLESSSLPGEYRETFTMSGALDVLQMKEEDALKALVSRNPLRRHNLDFHVEQYICKRESDGIYIRNLKGTWEKHLLAALPLLLLGTPLMSVSHPPRMLASECAEAAAATGATPAAGRLTPGTITNQIQAACWESRLLIPELTTSLSQWHLHRFSSGTRDPGLAPARVCCLVFAADSGQSLPSSLQTAVFVFAIDSSWSLPSSSSLQTLESAVLSSLRHSTPPVLEKVQLGFQQSQKQGQCPELQFHVAARPGTPFPPALAWYRPAHLLHHPAVVLLSLGPIRAGSVSTATYCHLLPAPHCRRLPCPVPPPGACHGPAWCLHLLPALAPFVPAAPELPLAPAAVAVSGCKQGRRRQQTPIILPLCLEEFTASPTEYYATLDPQISNGV</sequence>
<gene>
    <name evidence="4" type="ORF">QTO34_002952</name>
</gene>
<dbReference type="InterPro" id="IPR023591">
    <property type="entry name" value="Ribosomal_uS2_flav_dom_sf"/>
</dbReference>
<name>A0AA40LMK2_CNENI</name>
<dbReference type="GO" id="GO:0006412">
    <property type="term" value="P:translation"/>
    <property type="evidence" value="ECO:0007669"/>
    <property type="project" value="InterPro"/>
</dbReference>
<evidence type="ECO:0000313" key="4">
    <source>
        <dbReference type="EMBL" id="KAK1336914.1"/>
    </source>
</evidence>
<protein>
    <submittedName>
        <fullName evidence="4">Uncharacterized protein</fullName>
    </submittedName>
</protein>
<feature type="region of interest" description="Disordered" evidence="3">
    <location>
        <begin position="14"/>
        <end position="33"/>
    </location>
</feature>
<keyword evidence="2" id="KW-0687">Ribonucleoprotein</keyword>
<dbReference type="EMBL" id="JAULJE010000012">
    <property type="protein sequence ID" value="KAK1336914.1"/>
    <property type="molecule type" value="Genomic_DNA"/>
</dbReference>
<keyword evidence="1" id="KW-0689">Ribosomal protein</keyword>
<keyword evidence="5" id="KW-1185">Reference proteome</keyword>
<evidence type="ECO:0000313" key="5">
    <source>
        <dbReference type="Proteomes" id="UP001177744"/>
    </source>
</evidence>
<evidence type="ECO:0000256" key="2">
    <source>
        <dbReference type="ARBA" id="ARBA00023274"/>
    </source>
</evidence>
<dbReference type="SUPFAM" id="SSF52313">
    <property type="entry name" value="Ribosomal protein S2"/>
    <property type="match status" value="1"/>
</dbReference>
<proteinExistence type="predicted"/>
<comment type="caution">
    <text evidence="4">The sequence shown here is derived from an EMBL/GenBank/DDBJ whole genome shotgun (WGS) entry which is preliminary data.</text>
</comment>
<reference evidence="4" key="1">
    <citation type="submission" date="2023-06" db="EMBL/GenBank/DDBJ databases">
        <title>Reference genome for the Northern bat (Eptesicus nilssonii), a most northern bat species.</title>
        <authorList>
            <person name="Laine V.N."/>
            <person name="Pulliainen A.T."/>
            <person name="Lilley T.M."/>
        </authorList>
    </citation>
    <scope>NUCLEOTIDE SEQUENCE</scope>
    <source>
        <strain evidence="4">BLF_Eptnil</strain>
        <tissue evidence="4">Kidney</tissue>
    </source>
</reference>